<comment type="subcellular location">
    <subcellularLocation>
        <location evidence="1">Membrane</location>
        <topology evidence="1">Single-pass membrane protein</topology>
    </subcellularLocation>
</comment>
<dbReference type="AlphaFoldDB" id="A0A7G2E299"/>
<dbReference type="Proteomes" id="UP000516314">
    <property type="component" value="Chromosome 1"/>
</dbReference>
<sequence>MASGPIAGGGVSKTKHKWSDSGNKSQKRSKPTVANSNSLGLEDNHQMMKISLSSISKLEVRNLKRKLQAELEEVRSLIKRLEPQGNNFAPVPNKKLKTANGGKKGGVHGAAADKGTVQILKSCNNLLTKLMKHKSGWIFNTPVDVVTLGLHDYHNIIKEPMDLGTVKTRLSKSLYKSPLEFAEDVRLTFNNAMLYNPVGHDVYHMAEILLNLFEEKWVPLETQYELLIRKQQPVRDIDFHAPVSTNTHNVEALPLPAPTPSLSPPPPPKVVENRTLERAESMTNPVKPAVLPVVPEKLVEEASANRDLTFDEKRQLSEDLQDLPYDKLEAVVQIIKKRTPELSQQDDEIELDIDSLDLETLWELFRFVTEYKESLSKKKEEQGLDSERDAESFHNSVHESNTLVTGLESSKVTELGHVASTVRQEVNVGGSSSSNSSSSGSGSGSSGSDSDSSGHESDTDSRMIQSIFQVVLVSLLVLGSVRWILDELKSKESRISKLYGFRQKEAVFVTKEDQLDESCNVFEGQWVWDNVSYPLYTEKSCPYLVKQTTCQRNRRPDSYYQNWRWKPSSCDLPRFNALKLLDVLRNKRLMFIGDSVQRSTFESMVCMVQSVIPEKKKSFHRIPPMKIFKAEEYNASIEYYWAPFIVESISDHATNHTVHKRLVKLDAIEKHSKSWEGVDVLVFESYVWWMHQPKINATYGDTSEVREYNVTTAYKMALETWAKWFKTKINSEKQKVFFTSMSPTHLWSWEWNPGSDGTCYDELYPIDKRSYWGTGSNQEIMKIVGDVLSRVGENVTFLNITQLSEYRKDGHTTVYGERRGKLLTKEQRADPKNYGDCIHWCLPGVPDTWNEILYAYLLRSHRNFF</sequence>
<gene>
    <name evidence="15" type="ORF">AT9943_LOCUS5356</name>
</gene>
<keyword evidence="5" id="KW-1133">Transmembrane helix</keyword>
<evidence type="ECO:0000256" key="2">
    <source>
        <dbReference type="ARBA" id="ARBA00007727"/>
    </source>
</evidence>
<dbReference type="InterPro" id="IPR037377">
    <property type="entry name" value="GTE_bromo"/>
</dbReference>
<evidence type="ECO:0000256" key="3">
    <source>
        <dbReference type="ARBA" id="ARBA00022692"/>
    </source>
</evidence>
<organism evidence="15 16">
    <name type="scientific">Arabidopsis thaliana</name>
    <name type="common">Mouse-ear cress</name>
    <dbReference type="NCBI Taxonomy" id="3702"/>
    <lineage>
        <taxon>Eukaryota</taxon>
        <taxon>Viridiplantae</taxon>
        <taxon>Streptophyta</taxon>
        <taxon>Embryophyta</taxon>
        <taxon>Tracheophyta</taxon>
        <taxon>Spermatophyta</taxon>
        <taxon>Magnoliopsida</taxon>
        <taxon>eudicotyledons</taxon>
        <taxon>Gunneridae</taxon>
        <taxon>Pentapetalae</taxon>
        <taxon>rosids</taxon>
        <taxon>malvids</taxon>
        <taxon>Brassicales</taxon>
        <taxon>Brassicaceae</taxon>
        <taxon>Camelineae</taxon>
        <taxon>Arabidopsis</taxon>
    </lineage>
</organism>
<proteinExistence type="inferred from homology"/>
<dbReference type="InterPro" id="IPR001487">
    <property type="entry name" value="Bromodomain"/>
</dbReference>
<dbReference type="SMART" id="SM00297">
    <property type="entry name" value="BROMO"/>
    <property type="match status" value="1"/>
</dbReference>
<keyword evidence="6" id="KW-0805">Transcription regulation</keyword>
<dbReference type="Gene3D" id="1.20.1270.220">
    <property type="match status" value="1"/>
</dbReference>
<evidence type="ECO:0000256" key="6">
    <source>
        <dbReference type="ARBA" id="ARBA00023015"/>
    </source>
</evidence>
<keyword evidence="7 10" id="KW-0103">Bromodomain</keyword>
<feature type="domain" description="NET" evidence="14">
    <location>
        <begin position="298"/>
        <end position="379"/>
    </location>
</feature>
<dbReference type="Pfam" id="PF13839">
    <property type="entry name" value="PC-Esterase"/>
    <property type="match status" value="1"/>
</dbReference>
<feature type="domain" description="Bromo" evidence="13">
    <location>
        <begin position="131"/>
        <end position="203"/>
    </location>
</feature>
<dbReference type="InterPro" id="IPR026057">
    <property type="entry name" value="TBL_C"/>
</dbReference>
<name>A0A7G2E299_ARATH</name>
<evidence type="ECO:0000259" key="14">
    <source>
        <dbReference type="PROSITE" id="PS51525"/>
    </source>
</evidence>
<dbReference type="Pfam" id="PF14416">
    <property type="entry name" value="PMR5N"/>
    <property type="match status" value="1"/>
</dbReference>
<dbReference type="PRINTS" id="PR00503">
    <property type="entry name" value="BROMODOMAIN"/>
</dbReference>
<evidence type="ECO:0000256" key="9">
    <source>
        <dbReference type="ARBA" id="ARBA00023163"/>
    </source>
</evidence>
<evidence type="ECO:0000313" key="16">
    <source>
        <dbReference type="Proteomes" id="UP000516314"/>
    </source>
</evidence>
<evidence type="ECO:0000256" key="7">
    <source>
        <dbReference type="ARBA" id="ARBA00023117"/>
    </source>
</evidence>
<feature type="region of interest" description="Disordered" evidence="12">
    <location>
        <begin position="1"/>
        <end position="41"/>
    </location>
</feature>
<dbReference type="Pfam" id="PF17035">
    <property type="entry name" value="BET"/>
    <property type="match status" value="1"/>
</dbReference>
<keyword evidence="9" id="KW-0804">Transcription</keyword>
<feature type="region of interest" description="Disordered" evidence="12">
    <location>
        <begin position="376"/>
        <end position="399"/>
    </location>
</feature>
<dbReference type="Gene3D" id="1.20.920.10">
    <property type="entry name" value="Bromodomain-like"/>
    <property type="match status" value="1"/>
</dbReference>
<feature type="coiled-coil region" evidence="11">
    <location>
        <begin position="57"/>
        <end position="84"/>
    </location>
</feature>
<evidence type="ECO:0000256" key="11">
    <source>
        <dbReference type="SAM" id="Coils"/>
    </source>
</evidence>
<dbReference type="InterPro" id="IPR036427">
    <property type="entry name" value="Bromodomain-like_sf"/>
</dbReference>
<evidence type="ECO:0000256" key="1">
    <source>
        <dbReference type="ARBA" id="ARBA00004167"/>
    </source>
</evidence>
<dbReference type="PANTHER" id="PTHR45926">
    <property type="entry name" value="OSJNBA0053K19.4 PROTEIN"/>
    <property type="match status" value="1"/>
</dbReference>
<keyword evidence="8" id="KW-0472">Membrane</keyword>
<keyword evidence="11" id="KW-0175">Coiled coil</keyword>
<evidence type="ECO:0000256" key="10">
    <source>
        <dbReference type="PROSITE-ProRule" id="PRU00035"/>
    </source>
</evidence>
<keyword evidence="3" id="KW-0812">Transmembrane</keyword>
<feature type="compositionally biased region" description="Low complexity" evidence="12">
    <location>
        <begin position="429"/>
        <end position="451"/>
    </location>
</feature>
<evidence type="ECO:0000256" key="8">
    <source>
        <dbReference type="ARBA" id="ARBA00023136"/>
    </source>
</evidence>
<keyword evidence="4" id="KW-0735">Signal-anchor</keyword>
<dbReference type="GO" id="GO:0016020">
    <property type="term" value="C:membrane"/>
    <property type="evidence" value="ECO:0007669"/>
    <property type="project" value="UniProtKB-SubCell"/>
</dbReference>
<evidence type="ECO:0000256" key="5">
    <source>
        <dbReference type="ARBA" id="ARBA00022989"/>
    </source>
</evidence>
<accession>A0A7G2E299</accession>
<evidence type="ECO:0000256" key="12">
    <source>
        <dbReference type="SAM" id="MobiDB-lite"/>
    </source>
</evidence>
<feature type="region of interest" description="Disordered" evidence="12">
    <location>
        <begin position="425"/>
        <end position="459"/>
    </location>
</feature>
<dbReference type="InterPro" id="IPR027353">
    <property type="entry name" value="NET_dom"/>
</dbReference>
<protein>
    <submittedName>
        <fullName evidence="15">(thale cress) hypothetical protein</fullName>
    </submittedName>
</protein>
<feature type="compositionally biased region" description="Gly residues" evidence="12">
    <location>
        <begin position="1"/>
        <end position="11"/>
    </location>
</feature>
<dbReference type="EMBL" id="LR881466">
    <property type="protein sequence ID" value="CAD5317063.1"/>
    <property type="molecule type" value="Genomic_DNA"/>
</dbReference>
<dbReference type="GO" id="GO:0016740">
    <property type="term" value="F:transferase activity"/>
    <property type="evidence" value="ECO:0007669"/>
    <property type="project" value="InterPro"/>
</dbReference>
<dbReference type="PROSITE" id="PS51525">
    <property type="entry name" value="NET"/>
    <property type="match status" value="1"/>
</dbReference>
<reference evidence="15 16" key="1">
    <citation type="submission" date="2020-09" db="EMBL/GenBank/DDBJ databases">
        <authorList>
            <person name="Ashkenazy H."/>
        </authorList>
    </citation>
    <scope>NUCLEOTIDE SEQUENCE [LARGE SCALE GENOMIC DNA]</scope>
    <source>
        <strain evidence="16">cv. Cdm-0</strain>
    </source>
</reference>
<feature type="compositionally biased region" description="Basic and acidic residues" evidence="12">
    <location>
        <begin position="376"/>
        <end position="392"/>
    </location>
</feature>
<comment type="similarity">
    <text evidence="2">Belongs to the PC-esterase family. TBL subfamily.</text>
</comment>
<evidence type="ECO:0000256" key="4">
    <source>
        <dbReference type="ARBA" id="ARBA00022968"/>
    </source>
</evidence>
<dbReference type="InterPro" id="IPR025846">
    <property type="entry name" value="TBL_N"/>
</dbReference>
<dbReference type="InterPro" id="IPR038336">
    <property type="entry name" value="NET_sf"/>
</dbReference>
<dbReference type="CDD" id="cd05506">
    <property type="entry name" value="Bromo_plant1"/>
    <property type="match status" value="1"/>
</dbReference>
<dbReference type="SUPFAM" id="SSF47370">
    <property type="entry name" value="Bromodomain"/>
    <property type="match status" value="1"/>
</dbReference>
<evidence type="ECO:0000313" key="15">
    <source>
        <dbReference type="EMBL" id="CAD5317063.1"/>
    </source>
</evidence>
<dbReference type="Pfam" id="PF00439">
    <property type="entry name" value="Bromodomain"/>
    <property type="match status" value="1"/>
</dbReference>
<dbReference type="PROSITE" id="PS50014">
    <property type="entry name" value="BROMODOMAIN_2"/>
    <property type="match status" value="1"/>
</dbReference>
<evidence type="ECO:0000259" key="13">
    <source>
        <dbReference type="PROSITE" id="PS50014"/>
    </source>
</evidence>